<proteinExistence type="predicted"/>
<dbReference type="EMBL" id="SWCO01000005">
    <property type="protein sequence ID" value="TKB03084.1"/>
    <property type="molecule type" value="Genomic_DNA"/>
</dbReference>
<name>A0A4U0ZEQ3_9ALTE</name>
<dbReference type="OrthoDB" id="1948945at2"/>
<reference evidence="1 2" key="1">
    <citation type="submission" date="2019-04" db="EMBL/GenBank/DDBJ databases">
        <title>Alteromonas portus sp. nov., an alginate lyase-excreting marine bacterium.</title>
        <authorList>
            <person name="Huang H."/>
            <person name="Mo K."/>
            <person name="Bao S."/>
        </authorList>
    </citation>
    <scope>NUCLEOTIDE SEQUENCE [LARGE SCALE GENOMIC DNA]</scope>
    <source>
        <strain evidence="1 2">HB161718</strain>
    </source>
</reference>
<dbReference type="SUPFAM" id="SSF54427">
    <property type="entry name" value="NTF2-like"/>
    <property type="match status" value="2"/>
</dbReference>
<dbReference type="GO" id="GO:0030638">
    <property type="term" value="P:polyketide metabolic process"/>
    <property type="evidence" value="ECO:0007669"/>
    <property type="project" value="InterPro"/>
</dbReference>
<accession>A0A4U0ZEQ3</accession>
<sequence>MSFNSEKAVVRSYQAAFDNGEASDVKGVVKSYVDENAKIYACYPFDKCSTPAELVQELWEPLKQSFTRMKRREDVFMAGNNSAGEGKWVMSMGHFAGLFDKPFLGIRNTGKLAFLRYAEFFEVRENKIVSHAVFFDLIALMQQVGLNPLPVETGHTFVYPGPCDHNGLLFEEQDPKESKKTIELVEEMVRDLDSLNKSGNDNCPPELLAKCWSEDMVWYGPAGIGATFTIERYQQQHQFPFRKGLKDKVFNGHVARFGEGSFACFFGWPNLSNTAGGGLFGMPASGIRADMRVVDVYYRKGDKLLENWVLMDVPYWLKQQGLDILSRTTTYS</sequence>
<dbReference type="InterPro" id="IPR009959">
    <property type="entry name" value="Cyclase_SnoaL-like"/>
</dbReference>
<dbReference type="RefSeq" id="WP_136781806.1">
    <property type="nucleotide sequence ID" value="NZ_SWCO01000005.1"/>
</dbReference>
<keyword evidence="2" id="KW-1185">Reference proteome</keyword>
<dbReference type="InterPro" id="IPR032710">
    <property type="entry name" value="NTF2-like_dom_sf"/>
</dbReference>
<dbReference type="AlphaFoldDB" id="A0A4U0ZEQ3"/>
<dbReference type="Gene3D" id="3.10.450.50">
    <property type="match status" value="2"/>
</dbReference>
<evidence type="ECO:0000313" key="2">
    <source>
        <dbReference type="Proteomes" id="UP000305471"/>
    </source>
</evidence>
<dbReference type="PANTHER" id="PTHR38436:SF1">
    <property type="entry name" value="ESTER CYCLASE"/>
    <property type="match status" value="1"/>
</dbReference>
<evidence type="ECO:0000313" key="1">
    <source>
        <dbReference type="EMBL" id="TKB03084.1"/>
    </source>
</evidence>
<protein>
    <submittedName>
        <fullName evidence="1">Ester cyclase</fullName>
    </submittedName>
</protein>
<dbReference type="Pfam" id="PF07366">
    <property type="entry name" value="SnoaL"/>
    <property type="match status" value="1"/>
</dbReference>
<gene>
    <name evidence="1" type="ORF">E5672_08490</name>
</gene>
<comment type="caution">
    <text evidence="1">The sequence shown here is derived from an EMBL/GenBank/DDBJ whole genome shotgun (WGS) entry which is preliminary data.</text>
</comment>
<dbReference type="Proteomes" id="UP000305471">
    <property type="component" value="Unassembled WGS sequence"/>
</dbReference>
<organism evidence="1 2">
    <name type="scientific">Alteromonas portus</name>
    <dbReference type="NCBI Taxonomy" id="2565549"/>
    <lineage>
        <taxon>Bacteria</taxon>
        <taxon>Pseudomonadati</taxon>
        <taxon>Pseudomonadota</taxon>
        <taxon>Gammaproteobacteria</taxon>
        <taxon>Alteromonadales</taxon>
        <taxon>Alteromonadaceae</taxon>
        <taxon>Alteromonas/Salinimonas group</taxon>
        <taxon>Alteromonas</taxon>
    </lineage>
</organism>
<dbReference type="PANTHER" id="PTHR38436">
    <property type="entry name" value="POLYKETIDE CYCLASE SNOAL-LIKE DOMAIN"/>
    <property type="match status" value="1"/>
</dbReference>